<protein>
    <recommendedName>
        <fullName evidence="3">COX assembly mitochondrial protein</fullName>
    </recommendedName>
</protein>
<dbReference type="PROSITE" id="PS51808">
    <property type="entry name" value="CHCH"/>
    <property type="match status" value="1"/>
</dbReference>
<comment type="similarity">
    <text evidence="1 3">Belongs to the CMC family.</text>
</comment>
<comment type="subcellular location">
    <subcellularLocation>
        <location evidence="3">Mitochondrion</location>
    </subcellularLocation>
</comment>
<evidence type="ECO:0000256" key="2">
    <source>
        <dbReference type="ARBA" id="ARBA00023157"/>
    </source>
</evidence>
<comment type="caution">
    <text evidence="4">The sequence shown here is derived from an EMBL/GenBank/DDBJ whole genome shotgun (WGS) entry which is preliminary data.</text>
</comment>
<dbReference type="Proteomes" id="UP000215335">
    <property type="component" value="Unassembled WGS sequence"/>
</dbReference>
<dbReference type="Pfam" id="PF08583">
    <property type="entry name" value="Cmc1"/>
    <property type="match status" value="1"/>
</dbReference>
<keyword evidence="2" id="KW-1015">Disulfide bond</keyword>
<name>A0A232FKC8_9HYME</name>
<evidence type="ECO:0000256" key="1">
    <source>
        <dbReference type="ARBA" id="ARBA00007347"/>
    </source>
</evidence>
<accession>A0A232FKC8</accession>
<keyword evidence="5" id="KW-1185">Reference proteome</keyword>
<dbReference type="PANTHER" id="PTHR22977:SF5">
    <property type="entry name" value="COX ASSEMBLY MITOCHONDRIAL PROTEIN HOMOLOG"/>
    <property type="match status" value="1"/>
</dbReference>
<dbReference type="InterPro" id="IPR013892">
    <property type="entry name" value="Cyt_c_biogenesis_Cmc1-like"/>
</dbReference>
<dbReference type="STRING" id="543379.A0A232FKC8"/>
<organism evidence="4 5">
    <name type="scientific">Trichomalopsis sarcophagae</name>
    <dbReference type="NCBI Taxonomy" id="543379"/>
    <lineage>
        <taxon>Eukaryota</taxon>
        <taxon>Metazoa</taxon>
        <taxon>Ecdysozoa</taxon>
        <taxon>Arthropoda</taxon>
        <taxon>Hexapoda</taxon>
        <taxon>Insecta</taxon>
        <taxon>Pterygota</taxon>
        <taxon>Neoptera</taxon>
        <taxon>Endopterygota</taxon>
        <taxon>Hymenoptera</taxon>
        <taxon>Apocrita</taxon>
        <taxon>Proctotrupomorpha</taxon>
        <taxon>Chalcidoidea</taxon>
        <taxon>Pteromalidae</taxon>
        <taxon>Pteromalinae</taxon>
        <taxon>Trichomalopsis</taxon>
    </lineage>
</organism>
<sequence>MADEEQKTQEKVKYTVLSKKLGGGPHGLGDPDDLSMRKVEKDILVAKIVRDRTREEKCVPEVAAFNECCKESKYLMVFTCRKQNAELKECLTRWYKDEDFWEECKQQYLKERSDFRRTGEPKKIRDFKARVGNMF</sequence>
<evidence type="ECO:0000313" key="5">
    <source>
        <dbReference type="Proteomes" id="UP000215335"/>
    </source>
</evidence>
<dbReference type="PANTHER" id="PTHR22977">
    <property type="entry name" value="COX ASSEMBLY MITOCHONDRIAL PROTEIN"/>
    <property type="match status" value="1"/>
</dbReference>
<gene>
    <name evidence="4" type="ORF">TSAR_001885</name>
</gene>
<dbReference type="GO" id="GO:0005739">
    <property type="term" value="C:mitochondrion"/>
    <property type="evidence" value="ECO:0007669"/>
    <property type="project" value="UniProtKB-SubCell"/>
</dbReference>
<keyword evidence="3" id="KW-0496">Mitochondrion</keyword>
<evidence type="ECO:0000313" key="4">
    <source>
        <dbReference type="EMBL" id="OXU30918.1"/>
    </source>
</evidence>
<dbReference type="OrthoDB" id="6224010at2759"/>
<dbReference type="AlphaFoldDB" id="A0A232FKC8"/>
<evidence type="ECO:0000256" key="3">
    <source>
        <dbReference type="RuleBase" id="RU364104"/>
    </source>
</evidence>
<dbReference type="EMBL" id="NNAY01000105">
    <property type="protein sequence ID" value="OXU30918.1"/>
    <property type="molecule type" value="Genomic_DNA"/>
</dbReference>
<reference evidence="4 5" key="1">
    <citation type="journal article" date="2017" name="Curr. Biol.">
        <title>The Evolution of Venom by Co-option of Single-Copy Genes.</title>
        <authorList>
            <person name="Martinson E.O."/>
            <person name="Mrinalini"/>
            <person name="Kelkar Y.D."/>
            <person name="Chang C.H."/>
            <person name="Werren J.H."/>
        </authorList>
    </citation>
    <scope>NUCLEOTIDE SEQUENCE [LARGE SCALE GENOMIC DNA]</scope>
    <source>
        <strain evidence="4 5">Alberta</strain>
        <tissue evidence="4">Whole body</tissue>
    </source>
</reference>
<proteinExistence type="inferred from homology"/>